<comment type="caution">
    <text evidence="1">The sequence shown here is derived from an EMBL/GenBank/DDBJ whole genome shotgun (WGS) entry which is preliminary data.</text>
</comment>
<organism evidence="1 2">
    <name type="scientific">Dovyalis caffra</name>
    <dbReference type="NCBI Taxonomy" id="77055"/>
    <lineage>
        <taxon>Eukaryota</taxon>
        <taxon>Viridiplantae</taxon>
        <taxon>Streptophyta</taxon>
        <taxon>Embryophyta</taxon>
        <taxon>Tracheophyta</taxon>
        <taxon>Spermatophyta</taxon>
        <taxon>Magnoliopsida</taxon>
        <taxon>eudicotyledons</taxon>
        <taxon>Gunneridae</taxon>
        <taxon>Pentapetalae</taxon>
        <taxon>rosids</taxon>
        <taxon>fabids</taxon>
        <taxon>Malpighiales</taxon>
        <taxon>Salicaceae</taxon>
        <taxon>Flacourtieae</taxon>
        <taxon>Dovyalis</taxon>
    </lineage>
</organism>
<evidence type="ECO:0000313" key="2">
    <source>
        <dbReference type="Proteomes" id="UP001314170"/>
    </source>
</evidence>
<sequence>MELGRHRKEHKLDLLPCLRFLDWTSIHLSVLHRFLFIGDKSCDPQANIFKDFPSPLPISLAALLRWVYYQPDFQVSREQVVNFVLQKESTELNLAHKGCIDTIDTEMREIDCARSSQVIQFGILLLVNQSPKTSITYSLSYWLYLLLIPRSIYSLSSKCALLKRRITKFSCQIKKRRDGIYCQRAPQDRIQSAIQVE</sequence>
<dbReference type="Proteomes" id="UP001314170">
    <property type="component" value="Unassembled WGS sequence"/>
</dbReference>
<protein>
    <submittedName>
        <fullName evidence="1">Uncharacterized protein</fullName>
    </submittedName>
</protein>
<gene>
    <name evidence="1" type="ORF">DCAF_LOCUS2611</name>
</gene>
<dbReference type="AlphaFoldDB" id="A0AAV1QXA8"/>
<evidence type="ECO:0000313" key="1">
    <source>
        <dbReference type="EMBL" id="CAK7324940.1"/>
    </source>
</evidence>
<name>A0AAV1QXA8_9ROSI</name>
<accession>A0AAV1QXA8</accession>
<keyword evidence="2" id="KW-1185">Reference proteome</keyword>
<reference evidence="1 2" key="1">
    <citation type="submission" date="2024-01" db="EMBL/GenBank/DDBJ databases">
        <authorList>
            <person name="Waweru B."/>
        </authorList>
    </citation>
    <scope>NUCLEOTIDE SEQUENCE [LARGE SCALE GENOMIC DNA]</scope>
</reference>
<proteinExistence type="predicted"/>
<dbReference type="EMBL" id="CAWUPB010000809">
    <property type="protein sequence ID" value="CAK7324940.1"/>
    <property type="molecule type" value="Genomic_DNA"/>
</dbReference>